<keyword evidence="3" id="KW-1185">Reference proteome</keyword>
<sequence length="153" mass="18544">MKEILCYEFEKDIDAPIEVVFECLNEDRHVLEWNSQILEHIYDGEESELKEGSTYKTKQQIGKKIIILEAQYNIFQPPYLAEVKSKSKEGISRTKYTLSKNEYGTHFQVEVFLIPKNWFVSMMTKMFKWSFKFIYDEQFNQFVDYIYDYQYDE</sequence>
<reference evidence="2 4" key="2">
    <citation type="submission" date="2014-01" db="EMBL/GenBank/DDBJ databases">
        <title>Draft genome sequencing of Bacillus alcalophilus CGMCC 1.3604.</title>
        <authorList>
            <person name="Yang J."/>
            <person name="Diao L."/>
            <person name="Yang S."/>
        </authorList>
    </citation>
    <scope>NUCLEOTIDE SEQUENCE [LARGE SCALE GENOMIC DNA]</scope>
    <source>
        <strain evidence="2 4">CGMCC 1.3604</strain>
    </source>
</reference>
<proteinExistence type="predicted"/>
<dbReference type="Gene3D" id="3.30.530.20">
    <property type="match status" value="1"/>
</dbReference>
<protein>
    <recommendedName>
        <fullName evidence="5">SRPBCC family protein</fullName>
    </recommendedName>
</protein>
<dbReference type="InterPro" id="IPR023393">
    <property type="entry name" value="START-like_dom_sf"/>
</dbReference>
<comment type="caution">
    <text evidence="1">The sequence shown here is derived from an EMBL/GenBank/DDBJ whole genome shotgun (WGS) entry which is preliminary data.</text>
</comment>
<evidence type="ECO:0000313" key="2">
    <source>
        <dbReference type="EMBL" id="THG91048.1"/>
    </source>
</evidence>
<dbReference type="EMBL" id="ALPT02000009">
    <property type="protein sequence ID" value="KGA98492.1"/>
    <property type="molecule type" value="Genomic_DNA"/>
</dbReference>
<evidence type="ECO:0000313" key="4">
    <source>
        <dbReference type="Proteomes" id="UP000297014"/>
    </source>
</evidence>
<evidence type="ECO:0008006" key="5">
    <source>
        <dbReference type="Google" id="ProtNLM"/>
    </source>
</evidence>
<dbReference type="AlphaFoldDB" id="A0A094YY76"/>
<dbReference type="Proteomes" id="UP000002754">
    <property type="component" value="Unassembled WGS sequence"/>
</dbReference>
<gene>
    <name evidence="2" type="ORF">AJ85_07570</name>
    <name evidence="1" type="ORF">BALCAV_0203805</name>
</gene>
<dbReference type="EMBL" id="JALP01000095">
    <property type="protein sequence ID" value="THG91048.1"/>
    <property type="molecule type" value="Genomic_DNA"/>
</dbReference>
<dbReference type="eggNOG" id="COG3832">
    <property type="taxonomic scope" value="Bacteria"/>
</dbReference>
<dbReference type="OrthoDB" id="2389233at2"/>
<dbReference type="RefSeq" id="WP_004428230.1">
    <property type="nucleotide sequence ID" value="NZ_ALPT02000009.1"/>
</dbReference>
<organism evidence="1 3">
    <name type="scientific">Alkalihalobacillus alcalophilus ATCC 27647 = CGMCC 1.3604</name>
    <dbReference type="NCBI Taxonomy" id="1218173"/>
    <lineage>
        <taxon>Bacteria</taxon>
        <taxon>Bacillati</taxon>
        <taxon>Bacillota</taxon>
        <taxon>Bacilli</taxon>
        <taxon>Bacillales</taxon>
        <taxon>Bacillaceae</taxon>
        <taxon>Alkalihalobacillus</taxon>
    </lineage>
</organism>
<reference evidence="1 3" key="1">
    <citation type="journal article" date="2014" name="Genome Announc.">
        <title>Draft Genome Sequence of Bacillus alcalophilus AV1934, a Classic Alkaliphile Isolated from Human Feces in 1934.</title>
        <authorList>
            <person name="Attie O."/>
            <person name="Jayaprakash A."/>
            <person name="Shah H."/>
            <person name="Paulsen I.T."/>
            <person name="Morino M."/>
            <person name="Takahashi Y."/>
            <person name="Narumi I."/>
            <person name="Sachidanandam R."/>
            <person name="Satoh K."/>
            <person name="Ito M."/>
            <person name="Krulwich T.A."/>
        </authorList>
    </citation>
    <scope>NUCLEOTIDE SEQUENCE [LARGE SCALE GENOMIC DNA]</scope>
    <source>
        <strain evidence="1 3">AV1934</strain>
    </source>
</reference>
<evidence type="ECO:0000313" key="3">
    <source>
        <dbReference type="Proteomes" id="UP000002754"/>
    </source>
</evidence>
<accession>A0A094YY76</accession>
<dbReference type="CDD" id="cd07812">
    <property type="entry name" value="SRPBCC"/>
    <property type="match status" value="1"/>
</dbReference>
<evidence type="ECO:0000313" key="1">
    <source>
        <dbReference type="EMBL" id="KGA98492.1"/>
    </source>
</evidence>
<name>A0A094YY76_ALKAL</name>
<dbReference type="Proteomes" id="UP000297014">
    <property type="component" value="Unassembled WGS sequence"/>
</dbReference>
<dbReference type="SUPFAM" id="SSF55961">
    <property type="entry name" value="Bet v1-like"/>
    <property type="match status" value="1"/>
</dbReference>
<dbReference type="STRING" id="1218173.BALCAV_0203805"/>